<name>A0ABY3H8K1_9GAMM</name>
<keyword evidence="5" id="KW-1185">Reference proteome</keyword>
<dbReference type="Proteomes" id="UP000321525">
    <property type="component" value="Unassembled WGS sequence"/>
</dbReference>
<dbReference type="InterPro" id="IPR050708">
    <property type="entry name" value="T6SS_VgrG/RHS"/>
</dbReference>
<evidence type="ECO:0000313" key="5">
    <source>
        <dbReference type="Proteomes" id="UP000321525"/>
    </source>
</evidence>
<feature type="non-terminal residue" evidence="4">
    <location>
        <position position="1"/>
    </location>
</feature>
<dbReference type="PANTHER" id="PTHR32305">
    <property type="match status" value="1"/>
</dbReference>
<evidence type="ECO:0000259" key="3">
    <source>
        <dbReference type="Pfam" id="PF25023"/>
    </source>
</evidence>
<dbReference type="Gene3D" id="2.180.10.10">
    <property type="entry name" value="RHS repeat-associated core"/>
    <property type="match status" value="1"/>
</dbReference>
<feature type="compositionally biased region" description="Basic and acidic residues" evidence="2">
    <location>
        <begin position="310"/>
        <end position="322"/>
    </location>
</feature>
<comment type="caution">
    <text evidence="4">The sequence shown here is derived from an EMBL/GenBank/DDBJ whole genome shotgun (WGS) entry which is preliminary data.</text>
</comment>
<evidence type="ECO:0000256" key="2">
    <source>
        <dbReference type="SAM" id="MobiDB-lite"/>
    </source>
</evidence>
<accession>A0ABY3H8K1</accession>
<feature type="region of interest" description="Disordered" evidence="2">
    <location>
        <begin position="299"/>
        <end position="322"/>
    </location>
</feature>
<dbReference type="Pfam" id="PF25023">
    <property type="entry name" value="TEN_YD-shell"/>
    <property type="match status" value="1"/>
</dbReference>
<protein>
    <submittedName>
        <fullName evidence="4">RHS repeat-associated core domain-containing protein</fullName>
    </submittedName>
</protein>
<proteinExistence type="predicted"/>
<dbReference type="NCBIfam" id="TIGR03696">
    <property type="entry name" value="Rhs_assc_core"/>
    <property type="match status" value="1"/>
</dbReference>
<dbReference type="RefSeq" id="WP_146910730.1">
    <property type="nucleotide sequence ID" value="NZ_VOLR01000055.1"/>
</dbReference>
<keyword evidence="1" id="KW-0677">Repeat</keyword>
<gene>
    <name evidence="4" type="ORF">ESZ26_18770</name>
</gene>
<sequence>DGHNRRVKTNDGSGLSYSMYSLSGQLMFRKVGGVNKDYYRLGSKLVATKNASVEYIHTDYLGSPAAFSNSSGVINKTLHSQPFGETIGTQSDDVGYTGHKFDTDIGLSYMQARYYDPVIGRFYSNDAVGFIGHMSRGNPVHGFNRYIYAYNNPYKYIDPDGNISFLVSRPIDNTFVGAVANHNFIVSNARYVGDSKATVHSFGNNGKGIMGKVDGKTLGDSSTTNATDRKAWESLHSGMSDLGDHITQLEGADKVIDAKVDKAANSVVENKKYSYTGINSNSAASAVADKAQGSKVALPDSIKASPGHGNRNEVEFRNQERN</sequence>
<dbReference type="InterPro" id="IPR022385">
    <property type="entry name" value="Rhs_assc_core"/>
</dbReference>
<dbReference type="InterPro" id="IPR056823">
    <property type="entry name" value="TEN-like_YD-shell"/>
</dbReference>
<dbReference type="PANTHER" id="PTHR32305:SF15">
    <property type="entry name" value="PROTEIN RHSA-RELATED"/>
    <property type="match status" value="1"/>
</dbReference>
<dbReference type="EMBL" id="VOLR01000055">
    <property type="protein sequence ID" value="TWX53517.1"/>
    <property type="molecule type" value="Genomic_DNA"/>
</dbReference>
<organism evidence="4 5">
    <name type="scientific">Colwellia hornerae</name>
    <dbReference type="NCBI Taxonomy" id="89402"/>
    <lineage>
        <taxon>Bacteria</taxon>
        <taxon>Pseudomonadati</taxon>
        <taxon>Pseudomonadota</taxon>
        <taxon>Gammaproteobacteria</taxon>
        <taxon>Alteromonadales</taxon>
        <taxon>Colwelliaceae</taxon>
        <taxon>Colwellia</taxon>
    </lineage>
</organism>
<evidence type="ECO:0000256" key="1">
    <source>
        <dbReference type="ARBA" id="ARBA00022737"/>
    </source>
</evidence>
<feature type="domain" description="Teneurin-like YD-shell" evidence="3">
    <location>
        <begin position="45"/>
        <end position="153"/>
    </location>
</feature>
<evidence type="ECO:0000313" key="4">
    <source>
        <dbReference type="EMBL" id="TWX53517.1"/>
    </source>
</evidence>
<reference evidence="4 5" key="1">
    <citation type="submission" date="2019-08" db="EMBL/GenBank/DDBJ databases">
        <title>Genomes of sea-ice associated Colwellia species.</title>
        <authorList>
            <person name="Bowman J.P."/>
        </authorList>
    </citation>
    <scope>NUCLEOTIDE SEQUENCE [LARGE SCALE GENOMIC DNA]</scope>
    <source>
        <strain evidence="4 5">ACAM 607</strain>
    </source>
</reference>